<feature type="compositionally biased region" description="Polar residues" evidence="1">
    <location>
        <begin position="56"/>
        <end position="67"/>
    </location>
</feature>
<dbReference type="EMBL" id="CP011452">
    <property type="protein sequence ID" value="AKH41647.1"/>
    <property type="molecule type" value="Genomic_DNA"/>
</dbReference>
<dbReference type="PATRIC" id="fig|1267766.3.peg.597"/>
<accession>A0A0F7KR30</accession>
<dbReference type="KEGG" id="aay:WYH_00591"/>
<evidence type="ECO:0000256" key="1">
    <source>
        <dbReference type="SAM" id="MobiDB-lite"/>
    </source>
</evidence>
<dbReference type="STRING" id="1267766.WYH_00591"/>
<dbReference type="Pfam" id="PF06676">
    <property type="entry name" value="DUF1178"/>
    <property type="match status" value="1"/>
</dbReference>
<organism evidence="2 3">
    <name type="scientific">Croceibacterium atlanticum</name>
    <dbReference type="NCBI Taxonomy" id="1267766"/>
    <lineage>
        <taxon>Bacteria</taxon>
        <taxon>Pseudomonadati</taxon>
        <taxon>Pseudomonadota</taxon>
        <taxon>Alphaproteobacteria</taxon>
        <taxon>Sphingomonadales</taxon>
        <taxon>Erythrobacteraceae</taxon>
        <taxon>Croceibacterium</taxon>
    </lineage>
</organism>
<name>A0A0F7KR30_9SPHN</name>
<dbReference type="Proteomes" id="UP000034392">
    <property type="component" value="Chromosome"/>
</dbReference>
<keyword evidence="3" id="KW-1185">Reference proteome</keyword>
<evidence type="ECO:0000313" key="2">
    <source>
        <dbReference type="EMBL" id="AKH41647.1"/>
    </source>
</evidence>
<proteinExistence type="predicted"/>
<dbReference type="InterPro" id="IPR009562">
    <property type="entry name" value="DUF1178"/>
</dbReference>
<feature type="region of interest" description="Disordered" evidence="1">
    <location>
        <begin position="54"/>
        <end position="78"/>
    </location>
</feature>
<sequence>MIVYDLNCDSGHRFEGWFGSSEDYDRQYQAGLLTCPHCGSAVVNKAPMAAAVPRKGNQQGAIRQSAESAGAEQRDVSNVPLTPEVAQALEKLAQAQAKALEKSTWVGNAFAEQSRAMHYGEQDAKAIHGQASLEEAKALIDEGIEIAPLPFPIAPPDELN</sequence>
<dbReference type="AlphaFoldDB" id="A0A0F7KR30"/>
<dbReference type="OrthoDB" id="9799894at2"/>
<evidence type="ECO:0000313" key="3">
    <source>
        <dbReference type="Proteomes" id="UP000034392"/>
    </source>
</evidence>
<protein>
    <submittedName>
        <fullName evidence="2">Uncharacterized protein</fullName>
    </submittedName>
</protein>
<dbReference type="RefSeq" id="WP_046902638.1">
    <property type="nucleotide sequence ID" value="NZ_CP011452.2"/>
</dbReference>
<gene>
    <name evidence="2" type="ORF">WYH_00591</name>
</gene>
<dbReference type="PIRSF" id="PIRSF032131">
    <property type="entry name" value="UCP032131"/>
    <property type="match status" value="1"/>
</dbReference>
<reference evidence="2" key="1">
    <citation type="submission" date="2015-05" db="EMBL/GenBank/DDBJ databases">
        <title>The complete genome of Altererythrobacter atlanticus strain 26DY36.</title>
        <authorList>
            <person name="Wu Y.-H."/>
            <person name="Cheng H."/>
            <person name="Wu X.-W."/>
        </authorList>
    </citation>
    <scope>NUCLEOTIDE SEQUENCE [LARGE SCALE GENOMIC DNA]</scope>
    <source>
        <strain evidence="2">26DY36</strain>
    </source>
</reference>